<dbReference type="EMBL" id="KM216423">
    <property type="protein sequence ID" value="AIK69546.1"/>
    <property type="molecule type" value="Genomic_DNA"/>
</dbReference>
<evidence type="ECO:0000313" key="1">
    <source>
        <dbReference type="EMBL" id="AIK69546.1"/>
    </source>
</evidence>
<sequence>MNYKEVLEVIKKNKPCKVRFTGSILAIVNKEFNADTDKGVLQIDVSNINKNDYIKLQQYCLERDDYTVAGAILF</sequence>
<gene>
    <name evidence="1" type="ORF">P108_0099</name>
</gene>
<protein>
    <submittedName>
        <fullName evidence="1">Uncharacterized protein</fullName>
    </submittedName>
</protein>
<dbReference type="GeneID" id="22110145"/>
<evidence type="ECO:0000313" key="2">
    <source>
        <dbReference type="Proteomes" id="UP000202284"/>
    </source>
</evidence>
<accession>A0A076YLD7</accession>
<keyword evidence="2" id="KW-1185">Reference proteome</keyword>
<dbReference type="KEGG" id="vg:22110145"/>
<dbReference type="OrthoDB" id="35341at10239"/>
<dbReference type="RefSeq" id="YP_009099436.1">
    <property type="nucleotide sequence ID" value="NC_025426.1"/>
</dbReference>
<name>A0A076YLD7_9CAUD</name>
<proteinExistence type="predicted"/>
<reference evidence="1 2" key="1">
    <citation type="submission" date="2014-07" db="EMBL/GenBank/DDBJ databases">
        <authorList>
            <person name="Yuan W."/>
            <person name="Rao X."/>
        </authorList>
    </citation>
    <scope>NUCLEOTIDE SEQUENCE [LARGE SCALE GENOMIC DNA]</scope>
</reference>
<organism evidence="1 2">
    <name type="scientific">Staphylococcus phage P108</name>
    <dbReference type="NCBI Taxonomy" id="1526408"/>
    <lineage>
        <taxon>Viruses</taxon>
        <taxon>Duplodnaviria</taxon>
        <taxon>Heunggongvirae</taxon>
        <taxon>Uroviricota</taxon>
        <taxon>Caudoviricetes</taxon>
        <taxon>Herelleviridae</taxon>
        <taxon>Twortvirinae</taxon>
        <taxon>Kayvirus</taxon>
        <taxon>Kayvirus P108</taxon>
    </lineage>
</organism>
<dbReference type="Proteomes" id="UP000202284">
    <property type="component" value="Segment"/>
</dbReference>